<dbReference type="AlphaFoldDB" id="A0A1Y5TXG1"/>
<dbReference type="Proteomes" id="UP000193827">
    <property type="component" value="Unassembled WGS sequence"/>
</dbReference>
<name>A0A1Y5TXG1_9RHOB</name>
<dbReference type="InterPro" id="IPR039535">
    <property type="entry name" value="ASST-like"/>
</dbReference>
<evidence type="ECO:0000313" key="2">
    <source>
        <dbReference type="Proteomes" id="UP000193827"/>
    </source>
</evidence>
<keyword evidence="2" id="KW-1185">Reference proteome</keyword>
<dbReference type="GO" id="GO:0016740">
    <property type="term" value="F:transferase activity"/>
    <property type="evidence" value="ECO:0007669"/>
    <property type="project" value="UniProtKB-KW"/>
</dbReference>
<dbReference type="PANTHER" id="PTHR35340">
    <property type="entry name" value="PQQ ENZYME REPEAT PROTEIN-RELATED"/>
    <property type="match status" value="1"/>
</dbReference>
<dbReference type="PANTHER" id="PTHR35340:SF5">
    <property type="entry name" value="ASST-DOMAIN-CONTAINING PROTEIN"/>
    <property type="match status" value="1"/>
</dbReference>
<sequence>MQRLPILLFVCSLMAAAYLYGAFSYRYSWFPTSQLREAKRTIQGLIETWSGNDVLSAAEGSAIEIVDSTRITDNLVLVMGIGPNRRNFVHIINREGQIVHEWMPNWFEIWKDDTQFPLERRPKSQPGAIVHGIALLPSGDIVLNFEHLSTVRLNMCGNLVWKLPNLGHHSVHVAEDGNLWVSAEDYIEENPTGFQNHTAPLQSWTIQKISPDGKILKTVPVIEILKSNGLEGLLHLSSIENGKTEVSGDTLHLNEVETYPSRFSSDIFAPGDLLLSLRNINTILVIDPNTYKIKYRETGAFLRQHDPDFIGGNLISVFDNRNLRPSRKPEKPASRIVVIDAAKQNASVALSGAGEHTFFTSIMGEHQNLPNGNILVTSTTEGRVMEYAADGSLLWSFQNRVDDEWNGHVTMGMLLPDKYDKNFFTERARACAAE</sequence>
<protein>
    <submittedName>
        <fullName evidence="1">Arylsulfotransferase (ASST)</fullName>
    </submittedName>
</protein>
<dbReference type="Pfam" id="PF14269">
    <property type="entry name" value="Arylsulfotran_2"/>
    <property type="match status" value="1"/>
</dbReference>
<organism evidence="1 2">
    <name type="scientific">Roseovarius litorisediminis</name>
    <dbReference type="NCBI Taxonomy" id="1312363"/>
    <lineage>
        <taxon>Bacteria</taxon>
        <taxon>Pseudomonadati</taxon>
        <taxon>Pseudomonadota</taxon>
        <taxon>Alphaproteobacteria</taxon>
        <taxon>Rhodobacterales</taxon>
        <taxon>Roseobacteraceae</taxon>
        <taxon>Roseovarius</taxon>
    </lineage>
</organism>
<dbReference type="EMBL" id="FWFL01000022">
    <property type="protein sequence ID" value="SLN70697.1"/>
    <property type="molecule type" value="Genomic_DNA"/>
</dbReference>
<gene>
    <name evidence="1" type="ORF">PEL8287_03925</name>
</gene>
<evidence type="ECO:0000313" key="1">
    <source>
        <dbReference type="EMBL" id="SLN70697.1"/>
    </source>
</evidence>
<dbReference type="InterPro" id="IPR053143">
    <property type="entry name" value="Arylsulfate_ST"/>
</dbReference>
<accession>A0A1Y5TXG1</accession>
<proteinExistence type="predicted"/>
<dbReference type="SUPFAM" id="SSF63829">
    <property type="entry name" value="Calcium-dependent phosphotriesterase"/>
    <property type="match status" value="1"/>
</dbReference>
<reference evidence="1 2" key="1">
    <citation type="submission" date="2017-03" db="EMBL/GenBank/DDBJ databases">
        <authorList>
            <person name="Afonso C.L."/>
            <person name="Miller P.J."/>
            <person name="Scott M.A."/>
            <person name="Spackman E."/>
            <person name="Goraichik I."/>
            <person name="Dimitrov K.M."/>
            <person name="Suarez D.L."/>
            <person name="Swayne D.E."/>
        </authorList>
    </citation>
    <scope>NUCLEOTIDE SEQUENCE [LARGE SCALE GENOMIC DNA]</scope>
    <source>
        <strain evidence="1 2">CECT 8287</strain>
    </source>
</reference>
<keyword evidence="1" id="KW-0808">Transferase</keyword>